<dbReference type="InterPro" id="IPR036390">
    <property type="entry name" value="WH_DNA-bd_sf"/>
</dbReference>
<keyword evidence="3" id="KW-0238">DNA-binding</keyword>
<dbReference type="PANTHER" id="PTHR30126:SF40">
    <property type="entry name" value="HTH-TYPE TRANSCRIPTIONAL REGULATOR GLTR"/>
    <property type="match status" value="1"/>
</dbReference>
<dbReference type="STRING" id="1126833.VN24_09510"/>
<accession>A0A0D5NHN8</accession>
<name>A0A0D5NHN8_9BACL</name>
<sequence>MDLMDLHALVTVVREKSISKASQVLHLSQPALTIRIKKLEQELGFVLLERTRSGVKLTKQGASIIHNAAKAIQQMNAMSKFEDNSSLINQIKLLHPELDDIGETFADNGNNLKVGIAVPLGWTLFKPITNRLRSLDPNLKYHMLSDSNEVILQLLQLGDIDLGIVPYFEPKQGLESIPIMRDEMLLLGPKNEDRLDIDNSEGMAALLDKTFFVFYSNQPLRLMINEVMLKLMGNVPKDIRNINDTGIILKMVSDGLGYTICPSSFMYDTMEFFHSLYGPDDLPSLLQHETVPFQIYRLGKDYPSRTIQMIYPASFPYRHLLQVSSDTSQIYGRRD</sequence>
<dbReference type="AlphaFoldDB" id="A0A0D5NHN8"/>
<evidence type="ECO:0000313" key="7">
    <source>
        <dbReference type="Proteomes" id="UP000032633"/>
    </source>
</evidence>
<evidence type="ECO:0000256" key="4">
    <source>
        <dbReference type="ARBA" id="ARBA00023163"/>
    </source>
</evidence>
<evidence type="ECO:0000256" key="2">
    <source>
        <dbReference type="ARBA" id="ARBA00023015"/>
    </source>
</evidence>
<gene>
    <name evidence="6" type="ORF">VN24_09510</name>
</gene>
<dbReference type="Gene3D" id="3.40.190.10">
    <property type="entry name" value="Periplasmic binding protein-like II"/>
    <property type="match status" value="2"/>
</dbReference>
<protein>
    <recommendedName>
        <fullName evidence="5">HTH lysR-type domain-containing protein</fullName>
    </recommendedName>
</protein>
<comment type="similarity">
    <text evidence="1">Belongs to the LysR transcriptional regulatory family.</text>
</comment>
<reference evidence="6 7" key="1">
    <citation type="journal article" date="2015" name="J. Biotechnol.">
        <title>Complete genome sequence of Paenibacillus beijingensis 7188(T) (=DSM 24997(T)), a novel rhizobacterium from jujube garden soil.</title>
        <authorList>
            <person name="Kwak Y."/>
            <person name="Shin J.H."/>
        </authorList>
    </citation>
    <scope>NUCLEOTIDE SEQUENCE [LARGE SCALE GENOMIC DNA]</scope>
    <source>
        <strain evidence="6 7">DSM 24997</strain>
    </source>
</reference>
<dbReference type="InterPro" id="IPR005119">
    <property type="entry name" value="LysR_subst-bd"/>
</dbReference>
<dbReference type="GO" id="GO:0003700">
    <property type="term" value="F:DNA-binding transcription factor activity"/>
    <property type="evidence" value="ECO:0007669"/>
    <property type="project" value="InterPro"/>
</dbReference>
<dbReference type="RefSeq" id="WP_045670214.1">
    <property type="nucleotide sequence ID" value="NZ_CP011058.1"/>
</dbReference>
<dbReference type="Pfam" id="PF00126">
    <property type="entry name" value="HTH_1"/>
    <property type="match status" value="1"/>
</dbReference>
<organism evidence="6 7">
    <name type="scientific">Paenibacillus beijingensis</name>
    <dbReference type="NCBI Taxonomy" id="1126833"/>
    <lineage>
        <taxon>Bacteria</taxon>
        <taxon>Bacillati</taxon>
        <taxon>Bacillota</taxon>
        <taxon>Bacilli</taxon>
        <taxon>Bacillales</taxon>
        <taxon>Paenibacillaceae</taxon>
        <taxon>Paenibacillus</taxon>
    </lineage>
</organism>
<dbReference type="PANTHER" id="PTHR30126">
    <property type="entry name" value="HTH-TYPE TRANSCRIPTIONAL REGULATOR"/>
    <property type="match status" value="1"/>
</dbReference>
<dbReference type="PATRIC" id="fig|1126833.4.peg.2102"/>
<dbReference type="SUPFAM" id="SSF46785">
    <property type="entry name" value="Winged helix' DNA-binding domain"/>
    <property type="match status" value="1"/>
</dbReference>
<evidence type="ECO:0000259" key="5">
    <source>
        <dbReference type="PROSITE" id="PS50931"/>
    </source>
</evidence>
<dbReference type="OrthoDB" id="107670at2"/>
<dbReference type="KEGG" id="pbj:VN24_09510"/>
<keyword evidence="4" id="KW-0804">Transcription</keyword>
<dbReference type="FunFam" id="1.10.10.10:FF:000001">
    <property type="entry name" value="LysR family transcriptional regulator"/>
    <property type="match status" value="1"/>
</dbReference>
<dbReference type="SUPFAM" id="SSF53850">
    <property type="entry name" value="Periplasmic binding protein-like II"/>
    <property type="match status" value="1"/>
</dbReference>
<evidence type="ECO:0000256" key="3">
    <source>
        <dbReference type="ARBA" id="ARBA00023125"/>
    </source>
</evidence>
<dbReference type="InterPro" id="IPR000847">
    <property type="entry name" value="LysR_HTH_N"/>
</dbReference>
<keyword evidence="2" id="KW-0805">Transcription regulation</keyword>
<dbReference type="EMBL" id="CP011058">
    <property type="protein sequence ID" value="AJY74781.1"/>
    <property type="molecule type" value="Genomic_DNA"/>
</dbReference>
<dbReference type="Pfam" id="PF03466">
    <property type="entry name" value="LysR_substrate"/>
    <property type="match status" value="1"/>
</dbReference>
<dbReference type="PROSITE" id="PS50931">
    <property type="entry name" value="HTH_LYSR"/>
    <property type="match status" value="1"/>
</dbReference>
<dbReference type="PRINTS" id="PR00039">
    <property type="entry name" value="HTHLYSR"/>
</dbReference>
<keyword evidence="7" id="KW-1185">Reference proteome</keyword>
<dbReference type="HOGENOM" id="CLU_828587_0_0_9"/>
<dbReference type="InterPro" id="IPR036388">
    <property type="entry name" value="WH-like_DNA-bd_sf"/>
</dbReference>
<dbReference type="GO" id="GO:0000976">
    <property type="term" value="F:transcription cis-regulatory region binding"/>
    <property type="evidence" value="ECO:0007669"/>
    <property type="project" value="TreeGrafter"/>
</dbReference>
<evidence type="ECO:0000313" key="6">
    <source>
        <dbReference type="EMBL" id="AJY74781.1"/>
    </source>
</evidence>
<reference evidence="7" key="2">
    <citation type="submission" date="2015-03" db="EMBL/GenBank/DDBJ databases">
        <title>Genome sequence of Paenibacillus beijingensis strain DSM 24997T.</title>
        <authorList>
            <person name="Kwak Y."/>
            <person name="Shin J.-H."/>
        </authorList>
    </citation>
    <scope>NUCLEOTIDE SEQUENCE [LARGE SCALE GENOMIC DNA]</scope>
    <source>
        <strain evidence="7">DSM 24997</strain>
    </source>
</reference>
<evidence type="ECO:0000256" key="1">
    <source>
        <dbReference type="ARBA" id="ARBA00009437"/>
    </source>
</evidence>
<feature type="domain" description="HTH lysR-type" evidence="5">
    <location>
        <begin position="1"/>
        <end position="58"/>
    </location>
</feature>
<dbReference type="Proteomes" id="UP000032633">
    <property type="component" value="Chromosome"/>
</dbReference>
<dbReference type="Gene3D" id="1.10.10.10">
    <property type="entry name" value="Winged helix-like DNA-binding domain superfamily/Winged helix DNA-binding domain"/>
    <property type="match status" value="1"/>
</dbReference>
<dbReference type="CDD" id="cd05466">
    <property type="entry name" value="PBP2_LTTR_substrate"/>
    <property type="match status" value="1"/>
</dbReference>
<proteinExistence type="inferred from homology"/>